<dbReference type="PANTHER" id="PTHR48022">
    <property type="entry name" value="PLASTIDIC GLUCOSE TRANSPORTER 4"/>
    <property type="match status" value="1"/>
</dbReference>
<feature type="transmembrane region" description="Helical" evidence="6">
    <location>
        <begin position="434"/>
        <end position="456"/>
    </location>
</feature>
<evidence type="ECO:0000256" key="2">
    <source>
        <dbReference type="ARBA" id="ARBA00010992"/>
    </source>
</evidence>
<comment type="caution">
    <text evidence="8">The sequence shown here is derived from an EMBL/GenBank/DDBJ whole genome shotgun (WGS) entry which is preliminary data.</text>
</comment>
<feature type="transmembrane region" description="Helical" evidence="6">
    <location>
        <begin position="368"/>
        <end position="387"/>
    </location>
</feature>
<dbReference type="PROSITE" id="PS50850">
    <property type="entry name" value="MFS"/>
    <property type="match status" value="1"/>
</dbReference>
<keyword evidence="5 6" id="KW-0472">Membrane</keyword>
<feature type="domain" description="Major facilitator superfamily (MFS) profile" evidence="7">
    <location>
        <begin position="52"/>
        <end position="491"/>
    </location>
</feature>
<dbReference type="SUPFAM" id="SSF103473">
    <property type="entry name" value="MFS general substrate transporter"/>
    <property type="match status" value="1"/>
</dbReference>
<feature type="transmembrane region" description="Helical" evidence="6">
    <location>
        <begin position="127"/>
        <end position="146"/>
    </location>
</feature>
<keyword evidence="9" id="KW-1185">Reference proteome</keyword>
<dbReference type="OrthoDB" id="6612291at2759"/>
<dbReference type="Pfam" id="PF00083">
    <property type="entry name" value="Sugar_tr"/>
    <property type="match status" value="1"/>
</dbReference>
<accession>A0A9P9A6W0</accession>
<dbReference type="InterPro" id="IPR036259">
    <property type="entry name" value="MFS_trans_sf"/>
</dbReference>
<organism evidence="8 9">
    <name type="scientific">Plectosphaerella plurivora</name>
    <dbReference type="NCBI Taxonomy" id="936078"/>
    <lineage>
        <taxon>Eukaryota</taxon>
        <taxon>Fungi</taxon>
        <taxon>Dikarya</taxon>
        <taxon>Ascomycota</taxon>
        <taxon>Pezizomycotina</taxon>
        <taxon>Sordariomycetes</taxon>
        <taxon>Hypocreomycetidae</taxon>
        <taxon>Glomerellales</taxon>
        <taxon>Plectosphaerellaceae</taxon>
        <taxon>Plectosphaerella</taxon>
    </lineage>
</organism>
<feature type="transmembrane region" description="Helical" evidence="6">
    <location>
        <begin position="219"/>
        <end position="238"/>
    </location>
</feature>
<dbReference type="InterPro" id="IPR005828">
    <property type="entry name" value="MFS_sugar_transport-like"/>
</dbReference>
<proteinExistence type="inferred from homology"/>
<evidence type="ECO:0000256" key="1">
    <source>
        <dbReference type="ARBA" id="ARBA00004141"/>
    </source>
</evidence>
<dbReference type="PANTHER" id="PTHR48022:SF41">
    <property type="entry name" value="MAJOR FACILITATOR SUPERFAMILY (MFS) PROFILE DOMAIN-CONTAINING PROTEIN"/>
    <property type="match status" value="1"/>
</dbReference>
<feature type="transmembrane region" description="Helical" evidence="6">
    <location>
        <begin position="468"/>
        <end position="485"/>
    </location>
</feature>
<dbReference type="InterPro" id="IPR005829">
    <property type="entry name" value="Sugar_transporter_CS"/>
</dbReference>
<evidence type="ECO:0000256" key="3">
    <source>
        <dbReference type="ARBA" id="ARBA00022692"/>
    </source>
</evidence>
<protein>
    <submittedName>
        <fullName evidence="8">General substrate transporter</fullName>
    </submittedName>
</protein>
<evidence type="ECO:0000256" key="6">
    <source>
        <dbReference type="SAM" id="Phobius"/>
    </source>
</evidence>
<feature type="transmembrane region" description="Helical" evidence="6">
    <location>
        <begin position="152"/>
        <end position="174"/>
    </location>
</feature>
<dbReference type="FunFam" id="1.20.1250.20:FF:000078">
    <property type="entry name" value="MFS maltose transporter, putative"/>
    <property type="match status" value="1"/>
</dbReference>
<feature type="transmembrane region" description="Helical" evidence="6">
    <location>
        <begin position="342"/>
        <end position="361"/>
    </location>
</feature>
<feature type="transmembrane region" description="Helical" evidence="6">
    <location>
        <begin position="306"/>
        <end position="322"/>
    </location>
</feature>
<dbReference type="GO" id="GO:0016020">
    <property type="term" value="C:membrane"/>
    <property type="evidence" value="ECO:0007669"/>
    <property type="project" value="UniProtKB-SubCell"/>
</dbReference>
<feature type="transmembrane region" description="Helical" evidence="6">
    <location>
        <begin position="186"/>
        <end position="207"/>
    </location>
</feature>
<name>A0A9P9A6W0_9PEZI</name>
<keyword evidence="3 6" id="KW-0812">Transmembrane</keyword>
<reference evidence="8" key="1">
    <citation type="journal article" date="2021" name="Nat. Commun.">
        <title>Genetic determinants of endophytism in the Arabidopsis root mycobiome.</title>
        <authorList>
            <person name="Mesny F."/>
            <person name="Miyauchi S."/>
            <person name="Thiergart T."/>
            <person name="Pickel B."/>
            <person name="Atanasova L."/>
            <person name="Karlsson M."/>
            <person name="Huettel B."/>
            <person name="Barry K.W."/>
            <person name="Haridas S."/>
            <person name="Chen C."/>
            <person name="Bauer D."/>
            <person name="Andreopoulos W."/>
            <person name="Pangilinan J."/>
            <person name="LaButti K."/>
            <person name="Riley R."/>
            <person name="Lipzen A."/>
            <person name="Clum A."/>
            <person name="Drula E."/>
            <person name="Henrissat B."/>
            <person name="Kohler A."/>
            <person name="Grigoriev I.V."/>
            <person name="Martin F.M."/>
            <person name="Hacquard S."/>
        </authorList>
    </citation>
    <scope>NUCLEOTIDE SEQUENCE</scope>
    <source>
        <strain evidence="8">MPI-SDFR-AT-0117</strain>
    </source>
</reference>
<evidence type="ECO:0000313" key="9">
    <source>
        <dbReference type="Proteomes" id="UP000770015"/>
    </source>
</evidence>
<dbReference type="Proteomes" id="UP000770015">
    <property type="component" value="Unassembled WGS sequence"/>
</dbReference>
<dbReference type="AlphaFoldDB" id="A0A9P9A6W0"/>
<keyword evidence="4 6" id="KW-1133">Transmembrane helix</keyword>
<feature type="transmembrane region" description="Helical" evidence="6">
    <location>
        <begin position="103"/>
        <end position="120"/>
    </location>
</feature>
<evidence type="ECO:0000313" key="8">
    <source>
        <dbReference type="EMBL" id="KAH6683596.1"/>
    </source>
</evidence>
<feature type="transmembrane region" description="Helical" evidence="6">
    <location>
        <begin position="399"/>
        <end position="422"/>
    </location>
</feature>
<dbReference type="GO" id="GO:0005351">
    <property type="term" value="F:carbohydrate:proton symporter activity"/>
    <property type="evidence" value="ECO:0007669"/>
    <property type="project" value="TreeGrafter"/>
</dbReference>
<dbReference type="InterPro" id="IPR050360">
    <property type="entry name" value="MFS_Sugar_Transporters"/>
</dbReference>
<gene>
    <name evidence="8" type="ORF">F5X68DRAFT_137074</name>
</gene>
<dbReference type="EMBL" id="JAGSXJ010000017">
    <property type="protein sequence ID" value="KAH6683596.1"/>
    <property type="molecule type" value="Genomic_DNA"/>
</dbReference>
<evidence type="ECO:0000256" key="5">
    <source>
        <dbReference type="ARBA" id="ARBA00023136"/>
    </source>
</evidence>
<comment type="subcellular location">
    <subcellularLocation>
        <location evidence="1">Membrane</location>
        <topology evidence="1">Multi-pass membrane protein</topology>
    </subcellularLocation>
</comment>
<evidence type="ECO:0000259" key="7">
    <source>
        <dbReference type="PROSITE" id="PS50850"/>
    </source>
</evidence>
<feature type="transmembrane region" description="Helical" evidence="6">
    <location>
        <begin position="68"/>
        <end position="97"/>
    </location>
</feature>
<sequence length="523" mass="57405">MGSPRSDDGRELALSADKAAIEHQEIIAVPADEQMTAWQCMVANPKIVLWTLYANSKFGSMMVGYENLALSICLAMPAFQMTFATEVNGALIIPAYWQSAWNATYNVMNMVGCLVAGVLQDWFGRRSVFLVAIACSCSGIGVTYVAHTPELFLGGKILTGFSIGLILAATQTYISEIAPLPMRGIALSANTIMMNLGMLIAVAATFSRISIMDDSSFRVIFAGGWAFPAALAAGLFFMPESPYWLVMKARHEHARSSLVRLSNGKEDIEARLVQIQHTIEAERRLNAQKSSWAELFRGTNWRRTRIILICFYMPMVVGANIASNAPYFLNQTGLDSHTVVKLVQIGISLGVVSAVFNIFLMMRLRHRVLIFGGVAFCAAMFLIMGIMGTMARTETNMTVIGMALLITSLSYGPAVGASNAIAGETSATQLRSKSMGLGQGWSAISSTIWQIILPYLFNTDQLNLGGNIGWIFFVQCLLYLVLLYFDVPGTKGRTYEELDIMFEQRISAWRFEAHKVDGNGDLE</sequence>
<dbReference type="InterPro" id="IPR020846">
    <property type="entry name" value="MFS_dom"/>
</dbReference>
<evidence type="ECO:0000256" key="4">
    <source>
        <dbReference type="ARBA" id="ARBA00022989"/>
    </source>
</evidence>
<dbReference type="PROSITE" id="PS00217">
    <property type="entry name" value="SUGAR_TRANSPORT_2"/>
    <property type="match status" value="1"/>
</dbReference>
<comment type="similarity">
    <text evidence="2">Belongs to the major facilitator superfamily. Sugar transporter (TC 2.A.1.1) family.</text>
</comment>
<dbReference type="Gene3D" id="1.20.1250.20">
    <property type="entry name" value="MFS general substrate transporter like domains"/>
    <property type="match status" value="1"/>
</dbReference>